<dbReference type="RefSeq" id="WP_191705254.1">
    <property type="nucleotide sequence ID" value="NZ_JACSPW010000022.1"/>
</dbReference>
<evidence type="ECO:0000313" key="7">
    <source>
        <dbReference type="Proteomes" id="UP000600565"/>
    </source>
</evidence>
<organism evidence="6 7">
    <name type="scientific">Solibacillus merdavium</name>
    <dbReference type="NCBI Taxonomy" id="2762218"/>
    <lineage>
        <taxon>Bacteria</taxon>
        <taxon>Bacillati</taxon>
        <taxon>Bacillota</taxon>
        <taxon>Bacilli</taxon>
        <taxon>Bacillales</taxon>
        <taxon>Caryophanaceae</taxon>
        <taxon>Solibacillus</taxon>
    </lineage>
</organism>
<protein>
    <submittedName>
        <fullName evidence="6">LysR family transcriptional regulator</fullName>
    </submittedName>
</protein>
<dbReference type="InterPro" id="IPR036390">
    <property type="entry name" value="WH_DNA-bd_sf"/>
</dbReference>
<evidence type="ECO:0000256" key="4">
    <source>
        <dbReference type="ARBA" id="ARBA00023163"/>
    </source>
</evidence>
<gene>
    <name evidence="6" type="ORF">H9632_17015</name>
</gene>
<dbReference type="PANTHER" id="PTHR30419:SF28">
    <property type="entry name" value="HTH-TYPE TRANSCRIPTIONAL REGULATOR BSDA"/>
    <property type="match status" value="1"/>
</dbReference>
<dbReference type="Pfam" id="PF00126">
    <property type="entry name" value="HTH_1"/>
    <property type="match status" value="1"/>
</dbReference>
<keyword evidence="7" id="KW-1185">Reference proteome</keyword>
<comment type="similarity">
    <text evidence="1">Belongs to the LysR transcriptional regulatory family.</text>
</comment>
<keyword evidence="3" id="KW-0238">DNA-binding</keyword>
<feature type="domain" description="HTH lysR-type" evidence="5">
    <location>
        <begin position="1"/>
        <end position="58"/>
    </location>
</feature>
<evidence type="ECO:0000256" key="1">
    <source>
        <dbReference type="ARBA" id="ARBA00009437"/>
    </source>
</evidence>
<dbReference type="InterPro" id="IPR050950">
    <property type="entry name" value="HTH-type_LysR_regulators"/>
</dbReference>
<keyword evidence="4" id="KW-0804">Transcription</keyword>
<dbReference type="PANTHER" id="PTHR30419">
    <property type="entry name" value="HTH-TYPE TRANSCRIPTIONAL REGULATOR YBHD"/>
    <property type="match status" value="1"/>
</dbReference>
<dbReference type="Gene3D" id="1.10.10.10">
    <property type="entry name" value="Winged helix-like DNA-binding domain superfamily/Winged helix DNA-binding domain"/>
    <property type="match status" value="1"/>
</dbReference>
<dbReference type="Pfam" id="PF03466">
    <property type="entry name" value="LysR_substrate"/>
    <property type="match status" value="1"/>
</dbReference>
<dbReference type="InterPro" id="IPR036388">
    <property type="entry name" value="WH-like_DNA-bd_sf"/>
</dbReference>
<evidence type="ECO:0000256" key="2">
    <source>
        <dbReference type="ARBA" id="ARBA00023015"/>
    </source>
</evidence>
<comment type="caution">
    <text evidence="6">The sequence shown here is derived from an EMBL/GenBank/DDBJ whole genome shotgun (WGS) entry which is preliminary data.</text>
</comment>
<reference evidence="6 7" key="1">
    <citation type="submission" date="2020-08" db="EMBL/GenBank/DDBJ databases">
        <title>A Genomic Blueprint of the Chicken Gut Microbiome.</title>
        <authorList>
            <person name="Gilroy R."/>
            <person name="Ravi A."/>
            <person name="Getino M."/>
            <person name="Pursley I."/>
            <person name="Horton D.L."/>
            <person name="Alikhan N.-F."/>
            <person name="Baker D."/>
            <person name="Gharbi K."/>
            <person name="Hall N."/>
            <person name="Watson M."/>
            <person name="Adriaenssens E.M."/>
            <person name="Foster-Nyarko E."/>
            <person name="Jarju S."/>
            <person name="Secka A."/>
            <person name="Antonio M."/>
            <person name="Oren A."/>
            <person name="Chaudhuri R."/>
            <person name="La Ragione R.M."/>
            <person name="Hildebrand F."/>
            <person name="Pallen M.J."/>
        </authorList>
    </citation>
    <scope>NUCLEOTIDE SEQUENCE [LARGE SCALE GENOMIC DNA]</scope>
    <source>
        <strain evidence="6 7">Sa1YVA6</strain>
    </source>
</reference>
<keyword evidence="2" id="KW-0805">Transcription regulation</keyword>
<evidence type="ECO:0000256" key="3">
    <source>
        <dbReference type="ARBA" id="ARBA00023125"/>
    </source>
</evidence>
<dbReference type="Gene3D" id="3.40.190.290">
    <property type="match status" value="1"/>
</dbReference>
<evidence type="ECO:0000313" key="6">
    <source>
        <dbReference type="EMBL" id="MBD8034768.1"/>
    </source>
</evidence>
<dbReference type="Proteomes" id="UP000600565">
    <property type="component" value="Unassembled WGS sequence"/>
</dbReference>
<accession>A0ABR8XS46</accession>
<sequence>MEIEQLQYFKTVATMQHMTRAAEVLAISQPALSKSIANIEQHLGVPLFNREGRSIYLNRFGELFLQSVNVILDEYDRIKEEFEDIIKPGSGEVSFGFIHTLGMEVVPELIASTSAAFPNMHFSLTQATSLNLMKRLEEGAIDLCLSQKIESKVIEIETEELFVEELFVIVPTTHPLAMQESVKLDEVKNEPFIAIKKGNSLRQLVDEFFLDAGIELNTTFAAEEMHTVAGFVGAGMGISLIPNIKGLDHYKVKRLKVDPPCYRSVGVSWAKNRYLPPAVVEFRQYLLNYFQQREV</sequence>
<dbReference type="EMBL" id="JACSPW010000022">
    <property type="protein sequence ID" value="MBD8034768.1"/>
    <property type="molecule type" value="Genomic_DNA"/>
</dbReference>
<dbReference type="InterPro" id="IPR000847">
    <property type="entry name" value="LysR_HTH_N"/>
</dbReference>
<dbReference type="SUPFAM" id="SSF46785">
    <property type="entry name" value="Winged helix' DNA-binding domain"/>
    <property type="match status" value="1"/>
</dbReference>
<dbReference type="InterPro" id="IPR005119">
    <property type="entry name" value="LysR_subst-bd"/>
</dbReference>
<evidence type="ECO:0000259" key="5">
    <source>
        <dbReference type="PROSITE" id="PS50931"/>
    </source>
</evidence>
<proteinExistence type="inferred from homology"/>
<dbReference type="PROSITE" id="PS50931">
    <property type="entry name" value="HTH_LYSR"/>
    <property type="match status" value="1"/>
</dbReference>
<dbReference type="PRINTS" id="PR00039">
    <property type="entry name" value="HTHLYSR"/>
</dbReference>
<dbReference type="SUPFAM" id="SSF53850">
    <property type="entry name" value="Periplasmic binding protein-like II"/>
    <property type="match status" value="1"/>
</dbReference>
<name>A0ABR8XS46_9BACL</name>